<reference evidence="2 3" key="1">
    <citation type="journal article" date="2014" name="Int. J. Syst. Evol. Microbiol.">
        <title>Carboxylicivirga gen. nov. in the family Marinilabiliaceae with two novel species, Carboxylicivirga mesophila sp. nov. and Carboxylicivirga taeanensis sp. nov., and reclassification of Cytophaga fermentans as Saccharicrinis fermentans gen. nov., comb. nov.</title>
        <authorList>
            <person name="Yang S.H."/>
            <person name="Seo H.S."/>
            <person name="Woo J.H."/>
            <person name="Oh H.M."/>
            <person name="Jang H."/>
            <person name="Lee J.H."/>
            <person name="Kim S.J."/>
            <person name="Kwon K.K."/>
        </authorList>
    </citation>
    <scope>NUCLEOTIDE SEQUENCE [LARGE SCALE GENOMIC DNA]</scope>
    <source>
        <strain evidence="2 3">JCM 18290</strain>
    </source>
</reference>
<evidence type="ECO:0000313" key="3">
    <source>
        <dbReference type="Proteomes" id="UP000721861"/>
    </source>
</evidence>
<evidence type="ECO:0000256" key="1">
    <source>
        <dbReference type="SAM" id="Phobius"/>
    </source>
</evidence>
<protein>
    <submittedName>
        <fullName evidence="2">Uncharacterized protein</fullName>
    </submittedName>
</protein>
<name>A0ABS5KEY0_9BACT</name>
<keyword evidence="1" id="KW-1133">Transmembrane helix</keyword>
<proteinExistence type="predicted"/>
<sequence length="157" mass="18777">MGYYDWEKILKNKSSKELFDIYSGKTHIDEEARGFAEAELKKRDVNTHNIEKHKKKWILDQLIEEEREENRGLGFSFTDTFTYLLMGFLGIVFTFVQLLDIHFEFIESTKGEITLLERAFFLTIGPAMTIIGFYTYKRRKKRKIYRDNEIKELIDKL</sequence>
<dbReference type="Proteomes" id="UP000721861">
    <property type="component" value="Unassembled WGS sequence"/>
</dbReference>
<evidence type="ECO:0000313" key="2">
    <source>
        <dbReference type="EMBL" id="MBS2213560.1"/>
    </source>
</evidence>
<comment type="caution">
    <text evidence="2">The sequence shown here is derived from an EMBL/GenBank/DDBJ whole genome shotgun (WGS) entry which is preliminary data.</text>
</comment>
<dbReference type="EMBL" id="JAGUCN010000029">
    <property type="protein sequence ID" value="MBS2213560.1"/>
    <property type="molecule type" value="Genomic_DNA"/>
</dbReference>
<organism evidence="2 3">
    <name type="scientific">Carboxylicivirga mesophila</name>
    <dbReference type="NCBI Taxonomy" id="1166478"/>
    <lineage>
        <taxon>Bacteria</taxon>
        <taxon>Pseudomonadati</taxon>
        <taxon>Bacteroidota</taxon>
        <taxon>Bacteroidia</taxon>
        <taxon>Marinilabiliales</taxon>
        <taxon>Marinilabiliaceae</taxon>
        <taxon>Carboxylicivirga</taxon>
    </lineage>
</organism>
<feature type="transmembrane region" description="Helical" evidence="1">
    <location>
        <begin position="81"/>
        <end position="99"/>
    </location>
</feature>
<gene>
    <name evidence="2" type="ORF">KEM09_19285</name>
</gene>
<keyword evidence="1" id="KW-0812">Transmembrane</keyword>
<feature type="transmembrane region" description="Helical" evidence="1">
    <location>
        <begin position="119"/>
        <end position="136"/>
    </location>
</feature>
<accession>A0ABS5KEY0</accession>
<keyword evidence="3" id="KW-1185">Reference proteome</keyword>
<dbReference type="RefSeq" id="WP_212230815.1">
    <property type="nucleotide sequence ID" value="NZ_JAGUCN010000029.1"/>
</dbReference>
<keyword evidence="1" id="KW-0472">Membrane</keyword>